<dbReference type="InterPro" id="IPR044986">
    <property type="entry name" value="KIF15/KIN-12"/>
</dbReference>
<name>A0A6N2NDQ1_SALVM</name>
<feature type="compositionally biased region" description="Basic and acidic residues" evidence="9">
    <location>
        <begin position="1391"/>
        <end position="1400"/>
    </location>
</feature>
<dbReference type="SUPFAM" id="SSF52540">
    <property type="entry name" value="P-loop containing nucleoside triphosphate hydrolases"/>
    <property type="match status" value="1"/>
</dbReference>
<dbReference type="SMART" id="SM00129">
    <property type="entry name" value="KISc"/>
    <property type="match status" value="1"/>
</dbReference>
<comment type="caution">
    <text evidence="7">Lacks conserved residue(s) required for the propagation of feature annotation.</text>
</comment>
<dbReference type="GO" id="GO:0005524">
    <property type="term" value="F:ATP binding"/>
    <property type="evidence" value="ECO:0007669"/>
    <property type="project" value="UniProtKB-KW"/>
</dbReference>
<sequence length="1978" mass="226181">MMGEINQAECKLSADCGITPRIFEYLFSRIRMEEESRRDEKLREDLNKGVYVENLTEYNVRTVNDVITLLQQGAANRKMAATYMNSESSRSHSVFTCVIESWWEKDSMNHFRFARLNLVDLAGSERQKSSGAEGDRLKEAANINKSLSTLGLVIMSLVDLAHGKHKHVPYRDSRLTFLLQDSLGGNSKTTIIANVSPSTCSAHETLSTLKFAQRAKLIQNNAKVNEDASGDVGALQKQIQQLKDQLSFLMKHQDLSRPLCMPSSEGPKLAGHSSEDRRIIDNQSMLSIENKKVKCMEAILAGALRREKLAETAFQKLENEMEHVDQLICQKEEDVQHTKLILRFRDEKIKQLESLIDGSLPADHYLMEENKALKEEIQLLQPRLDKSPELTRFALENIRLLEQLQLFQSFYEQGEREMLLGEISELRDQLLVELERNLKFSSLYESQDNDTVRELEDCRTMNSKLMREVDELLELKTNHDTDSLSKDPEETRQIDICSSVEMISDGSEWGDEMTFFTPTDDISLQNKNNLRTSAASIQSGNTQAELMEARLLIQAMESEQVRLIEELQLMQEHNNMYNELLKKKDNKLRESVLESGSNCLELHNIKEHNKVLVMEGSREIKTSPLQAKLDKLNKDLEEARSLNCHYQEDQASKLYQQHQAELVCEEVETETTRTILHLQEEITALQLELDERLYCMTQENSGLRNTVAAKEAEIRALCGEWERATLELTSFLTEGSKSLKDASGQIENIVNAFPKLNVWIGEHAERAARACVDKEETILQLEKSLEDARKMVLDMEMKLNSLREATLALNDFPQSDNDESSEETIHLTMPLNEKINIVKMLESEIKLKEIQIKEAEKRADAAFLVVQWLSDCHKVARSDDVKRRIPISKLMHGSDNDAPTGWENLILEFENAITASYRDVEVHIAALQSEVLAAFVPYRDLAQDLVKEIHEMKGKIMELNERQMDFQSSTMNWKAWEPHEFLKFDNQLHILQLIRVELAKINDRMEIFSGFVDQKISSHNCLLNKDDLEEADGWSTDSSSSCYSMIGSDLFPESVSLGNKLDGKSHSCCSKLSGKISEQMDLESRKGSAVQSESEGFQSGSEYSENLLKIPHSNREITLEMKRELDLTLDAFRKIYVHFSTILNEDDLMHCTCPEDITESFPPLGSRMKIAEAPCHSTGKVFADDKVCHGSVFLRKCEEANATMKEADYMLNALMEANENAKQSSDMWKRASDELMVDRSHLIEENGQLKSSLCLKEEENKLLLDENSHGLAEVANSVSMLEACFLQMQREEEERYRVIYSDVLSMGKEMLCFICNSRSSVEDIFSEIMEKEFARSIMYHCLVGEAVHKIPSFIAQPGFRSFSQQECRMVMDTSQRVCSTGPAESFVTNKQENEKQRQRESFTTSEEGEGPSHDKLKYDFLSLKKELERKESLLTGLLFDFSLLQETASNRTDFKDETEKLIFALSEVQHELEKKTRQIDDLLVQHRKVEGHLTDTENALLVSISDLAQAKETIDTLSDENAELRMLLKDIYLKKSEAEEQLEEQKEVTKSLEGEIIHLTSSTESKLCTAVESLEEELEKIRNERDQLREEIYSFNDKLEMAYGLADENEAIAESEASKIYAEQKEEEVKILEHSVEELENTINVLETKVYEMNDDVERHRLIRDSLELELRTLRQRLSTVENTTDIADSENAISIKQCKEYISELVLHSEAQASQFQEKFKTLEAMVREVKANSLDSASALQVVEKSEKSSIRTRGSSSPFRCIAGLVQQMNLEKDQELSVARLRIEELEAVLSSRKKEVCALNARLAAAESMTHDVIRDLLGVKLDMTNYANLIDQHQVQKLVEDAHQQTEEFLAKEQEILKLRKQINDLTEERESCIAEINLKVEDMLAAQMTVEQLKERDQLLSAQNEMLKVDKSNLLRRVADLDEMEKRVLKLGGSDLTKRLAHSEKLLSRVNNELAQYRSRTDASHPYEGQG</sequence>
<dbReference type="EMBL" id="CAADRP010002262">
    <property type="protein sequence ID" value="VFU64273.1"/>
    <property type="molecule type" value="Genomic_DNA"/>
</dbReference>
<evidence type="ECO:0000256" key="7">
    <source>
        <dbReference type="PROSITE-ProRule" id="PRU00283"/>
    </source>
</evidence>
<keyword evidence="1" id="KW-0493">Microtubule</keyword>
<accession>A0A6N2NDQ1</accession>
<feature type="domain" description="Kinesin motor" evidence="10">
    <location>
        <begin position="1"/>
        <end position="218"/>
    </location>
</feature>
<dbReference type="PANTHER" id="PTHR37739:SF18">
    <property type="entry name" value="KINESIN-LIKE PROTEIN KIN-12C"/>
    <property type="match status" value="1"/>
</dbReference>
<reference evidence="11" key="1">
    <citation type="submission" date="2019-03" db="EMBL/GenBank/DDBJ databases">
        <authorList>
            <person name="Mank J."/>
            <person name="Almeida P."/>
        </authorList>
    </citation>
    <scope>NUCLEOTIDE SEQUENCE</scope>
    <source>
        <strain evidence="11">78183</strain>
    </source>
</reference>
<keyword evidence="4 8" id="KW-0175">Coiled coil</keyword>
<evidence type="ECO:0000256" key="2">
    <source>
        <dbReference type="ARBA" id="ARBA00022741"/>
    </source>
</evidence>
<dbReference type="InterPro" id="IPR001752">
    <property type="entry name" value="Kinesin_motor_dom"/>
</dbReference>
<evidence type="ECO:0000256" key="6">
    <source>
        <dbReference type="ARBA" id="ARBA00034488"/>
    </source>
</evidence>
<dbReference type="GO" id="GO:0005874">
    <property type="term" value="C:microtubule"/>
    <property type="evidence" value="ECO:0007669"/>
    <property type="project" value="UniProtKB-KW"/>
</dbReference>
<feature type="coiled-coil region" evidence="8">
    <location>
        <begin position="1465"/>
        <end position="1598"/>
    </location>
</feature>
<evidence type="ECO:0000259" key="10">
    <source>
        <dbReference type="PROSITE" id="PS50067"/>
    </source>
</evidence>
<dbReference type="PROSITE" id="PS00411">
    <property type="entry name" value="KINESIN_MOTOR_1"/>
    <property type="match status" value="1"/>
</dbReference>
<keyword evidence="5" id="KW-0505">Motor protein</keyword>
<feature type="coiled-coil region" evidence="8">
    <location>
        <begin position="771"/>
        <end position="805"/>
    </location>
</feature>
<feature type="coiled-coil region" evidence="8">
    <location>
        <begin position="1622"/>
        <end position="1684"/>
    </location>
</feature>
<dbReference type="GO" id="GO:0003777">
    <property type="term" value="F:microtubule motor activity"/>
    <property type="evidence" value="ECO:0007669"/>
    <property type="project" value="InterPro"/>
</dbReference>
<evidence type="ECO:0000256" key="5">
    <source>
        <dbReference type="ARBA" id="ARBA00023175"/>
    </source>
</evidence>
<feature type="coiled-coil region" evidence="8">
    <location>
        <begin position="225"/>
        <end position="252"/>
    </location>
</feature>
<evidence type="ECO:0000313" key="11">
    <source>
        <dbReference type="EMBL" id="VFU64273.1"/>
    </source>
</evidence>
<evidence type="ECO:0000256" key="3">
    <source>
        <dbReference type="ARBA" id="ARBA00022840"/>
    </source>
</evidence>
<evidence type="ECO:0000256" key="4">
    <source>
        <dbReference type="ARBA" id="ARBA00023054"/>
    </source>
</evidence>
<evidence type="ECO:0000256" key="9">
    <source>
        <dbReference type="SAM" id="MobiDB-lite"/>
    </source>
</evidence>
<proteinExistence type="inferred from homology"/>
<dbReference type="PANTHER" id="PTHR37739">
    <property type="entry name" value="KINESIN-LIKE PROTEIN KIN-12D"/>
    <property type="match status" value="1"/>
</dbReference>
<dbReference type="GO" id="GO:0008017">
    <property type="term" value="F:microtubule binding"/>
    <property type="evidence" value="ECO:0007669"/>
    <property type="project" value="InterPro"/>
</dbReference>
<dbReference type="InterPro" id="IPR036961">
    <property type="entry name" value="Kinesin_motor_dom_sf"/>
</dbReference>
<dbReference type="Gene3D" id="3.40.850.10">
    <property type="entry name" value="Kinesin motor domain"/>
    <property type="match status" value="1"/>
</dbReference>
<dbReference type="InterPro" id="IPR019821">
    <property type="entry name" value="Kinesin_motor_CS"/>
</dbReference>
<protein>
    <recommendedName>
        <fullName evidence="10">Kinesin motor domain-containing protein</fullName>
    </recommendedName>
</protein>
<dbReference type="PROSITE" id="PS50067">
    <property type="entry name" value="KINESIN_MOTOR_2"/>
    <property type="match status" value="1"/>
</dbReference>
<dbReference type="GO" id="GO:0007018">
    <property type="term" value="P:microtubule-based movement"/>
    <property type="evidence" value="ECO:0007669"/>
    <property type="project" value="InterPro"/>
</dbReference>
<feature type="region of interest" description="Disordered" evidence="9">
    <location>
        <begin position="1382"/>
        <end position="1412"/>
    </location>
</feature>
<feature type="coiled-coil region" evidence="8">
    <location>
        <begin position="546"/>
        <end position="590"/>
    </location>
</feature>
<dbReference type="PRINTS" id="PR00380">
    <property type="entry name" value="KINESINHEAVY"/>
</dbReference>
<keyword evidence="2" id="KW-0547">Nucleotide-binding</keyword>
<evidence type="ECO:0000256" key="8">
    <source>
        <dbReference type="SAM" id="Coils"/>
    </source>
</evidence>
<comment type="similarity">
    <text evidence="6">Belongs to the TRAFAC class myosin-kinesin ATPase superfamily. Kinesin family. KIN-12 subfamily.</text>
</comment>
<gene>
    <name evidence="11" type="ORF">SVIM_LOCUS492813</name>
</gene>
<keyword evidence="3" id="KW-0067">ATP-binding</keyword>
<evidence type="ECO:0000256" key="1">
    <source>
        <dbReference type="ARBA" id="ARBA00022701"/>
    </source>
</evidence>
<feature type="coiled-coil region" evidence="8">
    <location>
        <begin position="1855"/>
        <end position="1882"/>
    </location>
</feature>
<dbReference type="InterPro" id="IPR027417">
    <property type="entry name" value="P-loop_NTPase"/>
</dbReference>
<organism evidence="11">
    <name type="scientific">Salix viminalis</name>
    <name type="common">Common osier</name>
    <name type="synonym">Basket willow</name>
    <dbReference type="NCBI Taxonomy" id="40686"/>
    <lineage>
        <taxon>Eukaryota</taxon>
        <taxon>Viridiplantae</taxon>
        <taxon>Streptophyta</taxon>
        <taxon>Embryophyta</taxon>
        <taxon>Tracheophyta</taxon>
        <taxon>Spermatophyta</taxon>
        <taxon>Magnoliopsida</taxon>
        <taxon>eudicotyledons</taxon>
        <taxon>Gunneridae</taxon>
        <taxon>Pentapetalae</taxon>
        <taxon>rosids</taxon>
        <taxon>fabids</taxon>
        <taxon>Malpighiales</taxon>
        <taxon>Salicaceae</taxon>
        <taxon>Saliceae</taxon>
        <taxon>Salix</taxon>
    </lineage>
</organism>
<dbReference type="Pfam" id="PF00225">
    <property type="entry name" value="Kinesin"/>
    <property type="match status" value="1"/>
</dbReference>